<accession>A0A5R9C069</accession>
<dbReference type="AlphaFoldDB" id="A0A5R9C069"/>
<dbReference type="OrthoDB" id="886754at2"/>
<reference evidence="1 2" key="1">
    <citation type="submission" date="2019-05" db="EMBL/GenBank/DDBJ databases">
        <title>The metagenome of a microbial culture collection derived from dairy environment covers the genomic content of the human microbiome.</title>
        <authorList>
            <person name="Roder T."/>
            <person name="Wuthrich D."/>
            <person name="Sattari Z."/>
            <person name="Von Ah U."/>
            <person name="Bar C."/>
            <person name="Ronchi F."/>
            <person name="Macpherson A.J."/>
            <person name="Ganal-Vonarburg S.C."/>
            <person name="Bruggmann R."/>
            <person name="Vergeres G."/>
        </authorList>
    </citation>
    <scope>NUCLEOTIDE SEQUENCE [LARGE SCALE GENOMIC DNA]</scope>
    <source>
        <strain evidence="1 2">FAM 24235</strain>
    </source>
</reference>
<dbReference type="Proteomes" id="UP000307201">
    <property type="component" value="Unassembled WGS sequence"/>
</dbReference>
<evidence type="ECO:0000313" key="1">
    <source>
        <dbReference type="EMBL" id="TLQ06062.1"/>
    </source>
</evidence>
<protein>
    <submittedName>
        <fullName evidence="1">HK97 gp10 family phage protein</fullName>
    </submittedName>
</protein>
<proteinExistence type="predicted"/>
<gene>
    <name evidence="1" type="ORF">FEZ48_11255</name>
</gene>
<sequence>MKVKYRMKGMNQFYRQVRKTSENTQKAVQRELALSSLRVERKAKMLAPWDTGWMSMNIYSDMVSAWIYEVVSPVEYSIYQELGTRYMAAQPFMYPALQEEYWTLMRRLSKIMK</sequence>
<evidence type="ECO:0000313" key="2">
    <source>
        <dbReference type="Proteomes" id="UP000307201"/>
    </source>
</evidence>
<comment type="caution">
    <text evidence="1">The sequence shown here is derived from an EMBL/GenBank/DDBJ whole genome shotgun (WGS) entry which is preliminary data.</text>
</comment>
<dbReference type="RefSeq" id="WP_138472751.1">
    <property type="nucleotide sequence ID" value="NZ_VBTE01000041.1"/>
</dbReference>
<name>A0A5R9C069_9LACT</name>
<organism evidence="1 2">
    <name type="scientific">Marinilactibacillus psychrotolerans</name>
    <dbReference type="NCBI Taxonomy" id="191770"/>
    <lineage>
        <taxon>Bacteria</taxon>
        <taxon>Bacillati</taxon>
        <taxon>Bacillota</taxon>
        <taxon>Bacilli</taxon>
        <taxon>Lactobacillales</taxon>
        <taxon>Carnobacteriaceae</taxon>
        <taxon>Marinilactibacillus</taxon>
    </lineage>
</organism>
<dbReference type="EMBL" id="VBTE01000041">
    <property type="protein sequence ID" value="TLQ06062.1"/>
    <property type="molecule type" value="Genomic_DNA"/>
</dbReference>